<accession>A0A9D4SVK4</accession>
<dbReference type="Proteomes" id="UP000821837">
    <property type="component" value="Chromosome 5"/>
</dbReference>
<gene>
    <name evidence="1" type="ORF">HPB52_004235</name>
</gene>
<keyword evidence="2" id="KW-1185">Reference proteome</keyword>
<dbReference type="AlphaFoldDB" id="A0A9D4SVK4"/>
<proteinExistence type="predicted"/>
<protein>
    <submittedName>
        <fullName evidence="1">Uncharacterized protein</fullName>
    </submittedName>
</protein>
<organism evidence="1 2">
    <name type="scientific">Rhipicephalus sanguineus</name>
    <name type="common">Brown dog tick</name>
    <name type="synonym">Ixodes sanguineus</name>
    <dbReference type="NCBI Taxonomy" id="34632"/>
    <lineage>
        <taxon>Eukaryota</taxon>
        <taxon>Metazoa</taxon>
        <taxon>Ecdysozoa</taxon>
        <taxon>Arthropoda</taxon>
        <taxon>Chelicerata</taxon>
        <taxon>Arachnida</taxon>
        <taxon>Acari</taxon>
        <taxon>Parasitiformes</taxon>
        <taxon>Ixodida</taxon>
        <taxon>Ixodoidea</taxon>
        <taxon>Ixodidae</taxon>
        <taxon>Rhipicephalinae</taxon>
        <taxon>Rhipicephalus</taxon>
        <taxon>Rhipicephalus</taxon>
    </lineage>
</organism>
<evidence type="ECO:0000313" key="2">
    <source>
        <dbReference type="Proteomes" id="UP000821837"/>
    </source>
</evidence>
<name>A0A9D4SVK4_RHISA</name>
<evidence type="ECO:0000313" key="1">
    <source>
        <dbReference type="EMBL" id="KAH7950995.1"/>
    </source>
</evidence>
<dbReference type="EMBL" id="JABSTV010001251">
    <property type="protein sequence ID" value="KAH7950995.1"/>
    <property type="molecule type" value="Genomic_DNA"/>
</dbReference>
<comment type="caution">
    <text evidence="1">The sequence shown here is derived from an EMBL/GenBank/DDBJ whole genome shotgun (WGS) entry which is preliminary data.</text>
</comment>
<sequence>MKRETTIDLYMAIEMLQAAWMSVTESTIANCFRHASFGVNSGGDSGDIGVAANEGAAGDQDLVSWDALLDAGVVPYCDTFCTYMYVCGDADAVTTEELTEAEIVRAVTGVVNGDSDECVDDSPELANPMFRRPRKRWMRQTCCAASSALTMTARTDLT</sequence>
<reference evidence="1" key="2">
    <citation type="submission" date="2021-09" db="EMBL/GenBank/DDBJ databases">
        <authorList>
            <person name="Jia N."/>
            <person name="Wang J."/>
            <person name="Shi W."/>
            <person name="Du L."/>
            <person name="Sun Y."/>
            <person name="Zhan W."/>
            <person name="Jiang J."/>
            <person name="Wang Q."/>
            <person name="Zhang B."/>
            <person name="Ji P."/>
            <person name="Sakyi L.B."/>
            <person name="Cui X."/>
            <person name="Yuan T."/>
            <person name="Jiang B."/>
            <person name="Yang W."/>
            <person name="Lam T.T.-Y."/>
            <person name="Chang Q."/>
            <person name="Ding S."/>
            <person name="Wang X."/>
            <person name="Zhu J."/>
            <person name="Ruan X."/>
            <person name="Zhao L."/>
            <person name="Wei J."/>
            <person name="Que T."/>
            <person name="Du C."/>
            <person name="Cheng J."/>
            <person name="Dai P."/>
            <person name="Han X."/>
            <person name="Huang E."/>
            <person name="Gao Y."/>
            <person name="Liu J."/>
            <person name="Shao H."/>
            <person name="Ye R."/>
            <person name="Li L."/>
            <person name="Wei W."/>
            <person name="Wang X."/>
            <person name="Wang C."/>
            <person name="Huo Q."/>
            <person name="Li W."/>
            <person name="Guo W."/>
            <person name="Chen H."/>
            <person name="Chen S."/>
            <person name="Zhou L."/>
            <person name="Zhou L."/>
            <person name="Ni X."/>
            <person name="Tian J."/>
            <person name="Zhou Y."/>
            <person name="Sheng Y."/>
            <person name="Liu T."/>
            <person name="Pan Y."/>
            <person name="Xia L."/>
            <person name="Li J."/>
            <person name="Zhao F."/>
            <person name="Cao W."/>
        </authorList>
    </citation>
    <scope>NUCLEOTIDE SEQUENCE</scope>
    <source>
        <strain evidence="1">Rsan-2018</strain>
        <tissue evidence="1">Larvae</tissue>
    </source>
</reference>
<reference evidence="1" key="1">
    <citation type="journal article" date="2020" name="Cell">
        <title>Large-Scale Comparative Analyses of Tick Genomes Elucidate Their Genetic Diversity and Vector Capacities.</title>
        <authorList>
            <consortium name="Tick Genome and Microbiome Consortium (TIGMIC)"/>
            <person name="Jia N."/>
            <person name="Wang J."/>
            <person name="Shi W."/>
            <person name="Du L."/>
            <person name="Sun Y."/>
            <person name="Zhan W."/>
            <person name="Jiang J.F."/>
            <person name="Wang Q."/>
            <person name="Zhang B."/>
            <person name="Ji P."/>
            <person name="Bell-Sakyi L."/>
            <person name="Cui X.M."/>
            <person name="Yuan T.T."/>
            <person name="Jiang B.G."/>
            <person name="Yang W.F."/>
            <person name="Lam T.T."/>
            <person name="Chang Q.C."/>
            <person name="Ding S.J."/>
            <person name="Wang X.J."/>
            <person name="Zhu J.G."/>
            <person name="Ruan X.D."/>
            <person name="Zhao L."/>
            <person name="Wei J.T."/>
            <person name="Ye R.Z."/>
            <person name="Que T.C."/>
            <person name="Du C.H."/>
            <person name="Zhou Y.H."/>
            <person name="Cheng J.X."/>
            <person name="Dai P.F."/>
            <person name="Guo W.B."/>
            <person name="Han X.H."/>
            <person name="Huang E.J."/>
            <person name="Li L.F."/>
            <person name="Wei W."/>
            <person name="Gao Y.C."/>
            <person name="Liu J.Z."/>
            <person name="Shao H.Z."/>
            <person name="Wang X."/>
            <person name="Wang C.C."/>
            <person name="Yang T.C."/>
            <person name="Huo Q.B."/>
            <person name="Li W."/>
            <person name="Chen H.Y."/>
            <person name="Chen S.E."/>
            <person name="Zhou L.G."/>
            <person name="Ni X.B."/>
            <person name="Tian J.H."/>
            <person name="Sheng Y."/>
            <person name="Liu T."/>
            <person name="Pan Y.S."/>
            <person name="Xia L.Y."/>
            <person name="Li J."/>
            <person name="Zhao F."/>
            <person name="Cao W.C."/>
        </authorList>
    </citation>
    <scope>NUCLEOTIDE SEQUENCE</scope>
    <source>
        <strain evidence="1">Rsan-2018</strain>
    </source>
</reference>